<dbReference type="InterPro" id="IPR006439">
    <property type="entry name" value="HAD-SF_hydro_IA"/>
</dbReference>
<proteinExistence type="predicted"/>
<dbReference type="GO" id="GO:0016787">
    <property type="term" value="F:hydrolase activity"/>
    <property type="evidence" value="ECO:0007669"/>
    <property type="project" value="UniProtKB-KW"/>
</dbReference>
<dbReference type="AlphaFoldDB" id="A0A087BPL7"/>
<accession>A0A087BPL7</accession>
<feature type="compositionally biased region" description="Gly residues" evidence="1">
    <location>
        <begin position="1"/>
        <end position="10"/>
    </location>
</feature>
<dbReference type="PANTHER" id="PTHR43611">
    <property type="entry name" value="ALPHA-D-GLUCOSE 1-PHOSPHATE PHOSPHATASE"/>
    <property type="match status" value="1"/>
</dbReference>
<dbReference type="PANTHER" id="PTHR43611:SF3">
    <property type="entry name" value="FLAVIN MONONUCLEOTIDE HYDROLASE 1, CHLOROPLATIC"/>
    <property type="match status" value="1"/>
</dbReference>
<feature type="region of interest" description="Disordered" evidence="1">
    <location>
        <begin position="1"/>
        <end position="90"/>
    </location>
</feature>
<dbReference type="eggNOG" id="COG1011">
    <property type="taxonomic scope" value="Bacteria"/>
</dbReference>
<name>A0A087BPL7_9BIFI</name>
<protein>
    <submittedName>
        <fullName evidence="2">HAD-superfamily hydrolase</fullName>
    </submittedName>
</protein>
<dbReference type="SFLD" id="SFLDS00003">
    <property type="entry name" value="Haloacid_Dehalogenase"/>
    <property type="match status" value="1"/>
</dbReference>
<keyword evidence="2" id="KW-0378">Hydrolase</keyword>
<dbReference type="PRINTS" id="PR00413">
    <property type="entry name" value="HADHALOGNASE"/>
</dbReference>
<dbReference type="CDD" id="cd02603">
    <property type="entry name" value="HAD_sEH-N_like"/>
    <property type="match status" value="1"/>
</dbReference>
<organism evidence="2 3">
    <name type="scientific">Bifidobacterium minimum</name>
    <dbReference type="NCBI Taxonomy" id="1693"/>
    <lineage>
        <taxon>Bacteria</taxon>
        <taxon>Bacillati</taxon>
        <taxon>Actinomycetota</taxon>
        <taxon>Actinomycetes</taxon>
        <taxon>Bifidobacteriales</taxon>
        <taxon>Bifidobacteriaceae</taxon>
        <taxon>Bifidobacterium</taxon>
    </lineage>
</organism>
<dbReference type="NCBIfam" id="TIGR01509">
    <property type="entry name" value="HAD-SF-IA-v3"/>
    <property type="match status" value="1"/>
</dbReference>
<dbReference type="STRING" id="1693.BMIN_0678"/>
<dbReference type="Gene3D" id="3.40.50.1000">
    <property type="entry name" value="HAD superfamily/HAD-like"/>
    <property type="match status" value="1"/>
</dbReference>
<keyword evidence="3" id="KW-1185">Reference proteome</keyword>
<evidence type="ECO:0000313" key="3">
    <source>
        <dbReference type="Proteomes" id="UP000029014"/>
    </source>
</evidence>
<comment type="caution">
    <text evidence="2">The sequence shown here is derived from an EMBL/GenBank/DDBJ whole genome shotgun (WGS) entry which is preliminary data.</text>
</comment>
<reference evidence="2 3" key="1">
    <citation type="submission" date="2014-03" db="EMBL/GenBank/DDBJ databases">
        <title>Genomics of Bifidobacteria.</title>
        <authorList>
            <person name="Ventura M."/>
            <person name="Milani C."/>
            <person name="Lugli G.A."/>
        </authorList>
    </citation>
    <scope>NUCLEOTIDE SEQUENCE [LARGE SCALE GENOMIC DNA]</scope>
    <source>
        <strain evidence="2 3">LMG 11592</strain>
    </source>
</reference>
<sequence length="293" mass="32476">MTGGDAGGVAGRDTDMTSMDGDIDNNVADDAVSESGMAMEPGGATGSGKETDSDDRRRSSRTHDSSQRPRQPRPSHPIQPHESPRDPIDTVMFDLGGVISIWSPQDALCSRYRPETIRRFFDAVDFDRLNSDLDEGMSWEEAYERVASLPSGDPIYPEMLRWYHDHFDDTQAGRIPGAAQMVRDLKAAGIRVFGLTNWNAETFLKAEPAAPIIGSFDDVLVSGRCHLRKPDPRFYQLAIERFSLIPERTLFVDDRQENVDGAAREGIGAVLFPGMGELRRILRDRGVAIPALR</sequence>
<evidence type="ECO:0000313" key="2">
    <source>
        <dbReference type="EMBL" id="KFI72967.1"/>
    </source>
</evidence>
<dbReference type="SUPFAM" id="SSF56784">
    <property type="entry name" value="HAD-like"/>
    <property type="match status" value="1"/>
</dbReference>
<dbReference type="InterPro" id="IPR023214">
    <property type="entry name" value="HAD_sf"/>
</dbReference>
<evidence type="ECO:0000256" key="1">
    <source>
        <dbReference type="SAM" id="MobiDB-lite"/>
    </source>
</evidence>
<feature type="compositionally biased region" description="Basic and acidic residues" evidence="1">
    <location>
        <begin position="49"/>
        <end position="67"/>
    </location>
</feature>
<dbReference type="SFLD" id="SFLDG01129">
    <property type="entry name" value="C1.5:_HAD__Beta-PGM__Phosphata"/>
    <property type="match status" value="1"/>
</dbReference>
<dbReference type="EMBL" id="JGZD01000008">
    <property type="protein sequence ID" value="KFI72967.1"/>
    <property type="molecule type" value="Genomic_DNA"/>
</dbReference>
<dbReference type="Pfam" id="PF00702">
    <property type="entry name" value="Hydrolase"/>
    <property type="match status" value="1"/>
</dbReference>
<dbReference type="Proteomes" id="UP000029014">
    <property type="component" value="Unassembled WGS sequence"/>
</dbReference>
<gene>
    <name evidence="2" type="ORF">BMIN_0678</name>
</gene>
<dbReference type="InterPro" id="IPR036412">
    <property type="entry name" value="HAD-like_sf"/>
</dbReference>